<dbReference type="Proteomes" id="UP000557392">
    <property type="component" value="Unassembled WGS sequence"/>
</dbReference>
<sequence>MTLGPGFRRGTFGFWAWGIATLALALPFTAHAQQADTAAMAQQSAAMHRLDWMHGKWRGEARMQMPGVGEKVVTHTERVGTLLDGTITLIEGKSFDVDGKVPFNAFAVVSYDARTQSFSMQSYTGGRSGTFPMTVLDKGYAWEVPAGPNAKVQYKAIFDGATWTETGDFVAEGQPPRPFFKMVLKRIGDSDWPMAGSVTRD</sequence>
<evidence type="ECO:0008006" key="4">
    <source>
        <dbReference type="Google" id="ProtNLM"/>
    </source>
</evidence>
<evidence type="ECO:0000313" key="3">
    <source>
        <dbReference type="Proteomes" id="UP000557392"/>
    </source>
</evidence>
<comment type="caution">
    <text evidence="2">The sequence shown here is derived from an EMBL/GenBank/DDBJ whole genome shotgun (WGS) entry which is preliminary data.</text>
</comment>
<dbReference type="EMBL" id="JACIEH010000003">
    <property type="protein sequence ID" value="MBB4100573.1"/>
    <property type="molecule type" value="Genomic_DNA"/>
</dbReference>
<proteinExistence type="predicted"/>
<protein>
    <recommendedName>
        <fullName evidence="4">DUF1579 domain-containing protein</fullName>
    </recommendedName>
</protein>
<dbReference type="AlphaFoldDB" id="A0A7W6JVZ2"/>
<feature type="chain" id="PRO_5031129950" description="DUF1579 domain-containing protein" evidence="1">
    <location>
        <begin position="33"/>
        <end position="201"/>
    </location>
</feature>
<reference evidence="2 3" key="1">
    <citation type="submission" date="2020-08" db="EMBL/GenBank/DDBJ databases">
        <title>Genomic Encyclopedia of Type Strains, Phase IV (KMG-IV): sequencing the most valuable type-strain genomes for metagenomic binning, comparative biology and taxonomic classification.</title>
        <authorList>
            <person name="Goeker M."/>
        </authorList>
    </citation>
    <scope>NUCLEOTIDE SEQUENCE [LARGE SCALE GENOMIC DNA]</scope>
    <source>
        <strain evidence="2 3">DSM 101806</strain>
    </source>
</reference>
<keyword evidence="3" id="KW-1185">Reference proteome</keyword>
<evidence type="ECO:0000313" key="2">
    <source>
        <dbReference type="EMBL" id="MBB4100573.1"/>
    </source>
</evidence>
<evidence type="ECO:0000256" key="1">
    <source>
        <dbReference type="SAM" id="SignalP"/>
    </source>
</evidence>
<feature type="signal peptide" evidence="1">
    <location>
        <begin position="1"/>
        <end position="32"/>
    </location>
</feature>
<keyword evidence="1" id="KW-0732">Signal</keyword>
<accession>A0A7W6JVZ2</accession>
<name>A0A7W6JVZ2_9SPHN</name>
<organism evidence="2 3">
    <name type="scientific">Sphingomonas kyeonggiensis</name>
    <dbReference type="NCBI Taxonomy" id="1268553"/>
    <lineage>
        <taxon>Bacteria</taxon>
        <taxon>Pseudomonadati</taxon>
        <taxon>Pseudomonadota</taxon>
        <taxon>Alphaproteobacteria</taxon>
        <taxon>Sphingomonadales</taxon>
        <taxon>Sphingomonadaceae</taxon>
        <taxon>Sphingomonas</taxon>
    </lineage>
</organism>
<gene>
    <name evidence="2" type="ORF">GGR46_004145</name>
</gene>